<evidence type="ECO:0000313" key="6">
    <source>
        <dbReference type="Proteomes" id="UP000606580"/>
    </source>
</evidence>
<accession>A0A848DBM5</accession>
<dbReference type="Gene3D" id="3.30.565.60">
    <property type="match status" value="1"/>
</dbReference>
<feature type="region of interest" description="Disordered" evidence="3">
    <location>
        <begin position="371"/>
        <end position="397"/>
    </location>
</feature>
<organism evidence="5 6">
    <name type="scientific">Candidatus Ethanoperedens thermophilum</name>
    <dbReference type="NCBI Taxonomy" id="2766897"/>
    <lineage>
        <taxon>Archaea</taxon>
        <taxon>Methanobacteriati</taxon>
        <taxon>Methanobacteriota</taxon>
        <taxon>Stenosarchaea group</taxon>
        <taxon>Methanomicrobia</taxon>
        <taxon>Methanosarcinales</taxon>
        <taxon>Methanosarcinales incertae sedis</taxon>
        <taxon>GOM Arc I cluster</taxon>
        <taxon>Candidatus Ethanoperedens</taxon>
    </lineage>
</organism>
<dbReference type="Pfam" id="PF08220">
    <property type="entry name" value="HTH_DeoR"/>
    <property type="match status" value="1"/>
</dbReference>
<dbReference type="InterPro" id="IPR001034">
    <property type="entry name" value="DeoR_HTH"/>
</dbReference>
<feature type="compositionally biased region" description="Basic and acidic residues" evidence="3">
    <location>
        <begin position="371"/>
        <end position="380"/>
    </location>
</feature>
<comment type="caution">
    <text evidence="5">The sequence shown here is derived from an EMBL/GenBank/DDBJ whole genome shotgun (WGS) entry which is preliminary data.</text>
</comment>
<feature type="domain" description="HTH deoR-type" evidence="4">
    <location>
        <begin position="400"/>
        <end position="455"/>
    </location>
</feature>
<dbReference type="InterPro" id="IPR038461">
    <property type="entry name" value="Schlafen_AlbA_2_dom_sf"/>
</dbReference>
<dbReference type="Pfam" id="PF04326">
    <property type="entry name" value="SLFN_AlbA_2"/>
    <property type="match status" value="1"/>
</dbReference>
<dbReference type="PANTHER" id="PTHR30595:SF6">
    <property type="entry name" value="SCHLAFEN ALBA-2 DOMAIN-CONTAINING PROTEIN"/>
    <property type="match status" value="1"/>
</dbReference>
<dbReference type="Gene3D" id="3.30.950.30">
    <property type="entry name" value="Schlafen, AAA domain"/>
    <property type="match status" value="1"/>
</dbReference>
<evidence type="ECO:0000259" key="4">
    <source>
        <dbReference type="PROSITE" id="PS51000"/>
    </source>
</evidence>
<evidence type="ECO:0000256" key="3">
    <source>
        <dbReference type="SAM" id="MobiDB-lite"/>
    </source>
</evidence>
<reference evidence="5" key="1">
    <citation type="journal article" date="2020" name="MBio">
        <title>'Candidatus Ethanoperedens,' a Thermophilic Genus of Archaea Mediating the Anaerobic Oxidation of Ethane.</title>
        <authorList>
            <person name="Hahn C.J."/>
            <person name="Laso-Perez R."/>
            <person name="Vulcano F."/>
            <person name="Vaziourakis K.M."/>
            <person name="Stokke R."/>
            <person name="Steen I.H."/>
            <person name="Teske A."/>
            <person name="Boetius A."/>
            <person name="Liebeke M."/>
            <person name="Amann R."/>
            <person name="Knittel K."/>
            <person name="Wegener G."/>
        </authorList>
    </citation>
    <scope>NUCLEOTIDE SEQUENCE</scope>
    <source>
        <strain evidence="5">GoM-Arc1-LC-WB58</strain>
    </source>
</reference>
<sequence length="466" mass="53631">MEYSELLDIIKTGEGYTIEFKESINSSIGKDICAFANASGGKIIIGVEDRTNKVIGCHLTNSDRSKVQDIARNMNPPFNVQIEQIKNLAIIFSAEGKNKPYTVNGHFYLRYGANSQQLNRDEIRELFQKENLISFERQTNLNFKEKDFSNAAFNNFRKNTNLDKTLPKQHILSNLNLLTNNKLNTAGILFFSKNIKYYYPTAIISCFLYSDKEQTEIIDSKEFTGYFISNLNNAYKYLLSKLNTAIIIKNELKHKTKLELPKEALREAIINAMIHRDYNINSSVQINISPHKVEIINPGRLLFPKEELGKRSVLRNPILVDLIHRLGLVEKAGSGIKRMQKLAKEDNVTVEFKTGMFFEVIFHRKIENRAGNRSKTEAKPKQIGHNSDTIRTQFGHNSDTKTRQRWILDCLEQKGTIKSVEIINRFHIVKDTASRDLKHLIEEDQIIRKGGGNNVWYELKSEEEKL</sequence>
<dbReference type="InterPro" id="IPR038475">
    <property type="entry name" value="RecG_C_sf"/>
</dbReference>
<proteinExistence type="predicted"/>
<evidence type="ECO:0000313" key="5">
    <source>
        <dbReference type="EMBL" id="NMG83697.1"/>
    </source>
</evidence>
<dbReference type="InterPro" id="IPR007421">
    <property type="entry name" value="Schlafen_AlbA_2_dom"/>
</dbReference>
<dbReference type="PROSITE" id="PS51000">
    <property type="entry name" value="HTH_DEOR_2"/>
    <property type="match status" value="1"/>
</dbReference>
<evidence type="ECO:0000256" key="1">
    <source>
        <dbReference type="ARBA" id="ARBA00023015"/>
    </source>
</evidence>
<dbReference type="PANTHER" id="PTHR30595">
    <property type="entry name" value="GLPR-RELATED TRANSCRIPTIONAL REPRESSOR"/>
    <property type="match status" value="1"/>
</dbReference>
<dbReference type="AlphaFoldDB" id="A0A848DBM5"/>
<feature type="compositionally biased region" description="Polar residues" evidence="3">
    <location>
        <begin position="384"/>
        <end position="397"/>
    </location>
</feature>
<protein>
    <submittedName>
        <fullName evidence="5">DeoR family transcriptional regulator</fullName>
    </submittedName>
</protein>
<evidence type="ECO:0000256" key="2">
    <source>
        <dbReference type="ARBA" id="ARBA00023163"/>
    </source>
</evidence>
<dbReference type="SUPFAM" id="SSF46785">
    <property type="entry name" value="Winged helix' DNA-binding domain"/>
    <property type="match status" value="1"/>
</dbReference>
<gene>
    <name evidence="5" type="ORF">GIS02_05800</name>
</gene>
<keyword evidence="1" id="KW-0805">Transcription regulation</keyword>
<name>A0A848DBM5_9EURY</name>
<dbReference type="Gene3D" id="1.10.10.10">
    <property type="entry name" value="Winged helix-like DNA-binding domain superfamily/Winged helix DNA-binding domain"/>
    <property type="match status" value="1"/>
</dbReference>
<dbReference type="EMBL" id="WNEG01000099">
    <property type="protein sequence ID" value="NMG83697.1"/>
    <property type="molecule type" value="Genomic_DNA"/>
</dbReference>
<dbReference type="InterPro" id="IPR036388">
    <property type="entry name" value="WH-like_DNA-bd_sf"/>
</dbReference>
<dbReference type="GO" id="GO:0003700">
    <property type="term" value="F:DNA-binding transcription factor activity"/>
    <property type="evidence" value="ECO:0007669"/>
    <property type="project" value="InterPro"/>
</dbReference>
<dbReference type="Pfam" id="PF13749">
    <property type="entry name" value="HATPase_c_4"/>
    <property type="match status" value="1"/>
</dbReference>
<dbReference type="InterPro" id="IPR036390">
    <property type="entry name" value="WH_DNA-bd_sf"/>
</dbReference>
<keyword evidence="2" id="KW-0804">Transcription</keyword>
<dbReference type="Proteomes" id="UP000606580">
    <property type="component" value="Unassembled WGS sequence"/>
</dbReference>